<dbReference type="InterPro" id="IPR055429">
    <property type="entry name" value="TRAPPC13_M"/>
</dbReference>
<protein>
    <submittedName>
        <fullName evidence="5">Putative trafficking protein particle complex subunit 13</fullName>
    </submittedName>
</protein>
<evidence type="ECO:0000313" key="5">
    <source>
        <dbReference type="EMBL" id="KNC26133.1"/>
    </source>
</evidence>
<evidence type="ECO:0000256" key="1">
    <source>
        <dbReference type="ARBA" id="ARBA00010785"/>
    </source>
</evidence>
<name>A0A0L0C1B2_LUCCU</name>
<dbReference type="GO" id="GO:1990072">
    <property type="term" value="C:TRAPPIII protein complex"/>
    <property type="evidence" value="ECO:0007669"/>
    <property type="project" value="TreeGrafter"/>
</dbReference>
<organism evidence="5 6">
    <name type="scientific">Lucilia cuprina</name>
    <name type="common">Green bottle fly</name>
    <name type="synonym">Australian sheep blowfly</name>
    <dbReference type="NCBI Taxonomy" id="7375"/>
    <lineage>
        <taxon>Eukaryota</taxon>
        <taxon>Metazoa</taxon>
        <taxon>Ecdysozoa</taxon>
        <taxon>Arthropoda</taxon>
        <taxon>Hexapoda</taxon>
        <taxon>Insecta</taxon>
        <taxon>Pterygota</taxon>
        <taxon>Neoptera</taxon>
        <taxon>Endopterygota</taxon>
        <taxon>Diptera</taxon>
        <taxon>Brachycera</taxon>
        <taxon>Muscomorpha</taxon>
        <taxon>Oestroidea</taxon>
        <taxon>Calliphoridae</taxon>
        <taxon>Luciliinae</taxon>
        <taxon>Lucilia</taxon>
    </lineage>
</organism>
<feature type="domain" description="Trafficking protein particle complex subunit 13 middle" evidence="4">
    <location>
        <begin position="173"/>
        <end position="290"/>
    </location>
</feature>
<gene>
    <name evidence="5" type="ORF">FF38_12237</name>
</gene>
<dbReference type="Pfam" id="PF06159">
    <property type="entry name" value="TRAPPC13_N"/>
    <property type="match status" value="1"/>
</dbReference>
<dbReference type="OrthoDB" id="10250284at2759"/>
<dbReference type="PANTHER" id="PTHR13134">
    <property type="entry name" value="TRAFFICKING PROTEIN PARTICLE COMPLEX SUBUNIT 13"/>
    <property type="match status" value="1"/>
</dbReference>
<sequence length="439" mass="49618">MNPLDQSEHLLALKVMRLTRPTLVCPQIISCEPRDLPQLSFKQVSETEGTAIAGSEFLAAGQFMLLPQSFGNIYLGETFSSYICVHNCTSHPVDGVTVKADLQSNNTRINLPMHENKAKPATLGPDETLDDVIRYEVKEIGTHILVCEVNYTTPAGLPQYFRKFFKFQVLKPLDVKTKFYNAEMDEIYLEAQIQNITTGPFCLEKVELDSSDQYTVTSLNTLPNGESVFTSKNMLQPNNSCQFLYCIKPKPEVSKDIKVLRTANTVGKLDIVWRSNLGEKGRLQTSQLQRLPFEYKDVRLEVIDAMNIVKVGEPFTFVCRVTNTADRPMDLMVKLPTPLDFNCPYTGCAEFSIGVVDPGQYKEFPLTICPSKLGLVKVTPLVLLNTMIQEQYTIEKVVDVFVVDSDYHNDESFQINKFVRYDNAPHQQVEDQSLQLQVV</sequence>
<dbReference type="InterPro" id="IPR055427">
    <property type="entry name" value="TRAPPC13_N"/>
</dbReference>
<proteinExistence type="inferred from homology"/>
<evidence type="ECO:0000259" key="2">
    <source>
        <dbReference type="Pfam" id="PF06159"/>
    </source>
</evidence>
<feature type="domain" description="Trafficking protein particle complex subunit 13 N-terminal" evidence="2">
    <location>
        <begin position="9"/>
        <end position="169"/>
    </location>
</feature>
<accession>A0A0L0C1B2</accession>
<feature type="domain" description="Trafficking protein particle complex subunit 13 C-terminal" evidence="3">
    <location>
        <begin position="307"/>
        <end position="402"/>
    </location>
</feature>
<keyword evidence="6" id="KW-1185">Reference proteome</keyword>
<dbReference type="EMBL" id="JRES01001012">
    <property type="protein sequence ID" value="KNC26133.1"/>
    <property type="molecule type" value="Genomic_DNA"/>
</dbReference>
<evidence type="ECO:0000259" key="4">
    <source>
        <dbReference type="Pfam" id="PF23647"/>
    </source>
</evidence>
<reference evidence="5 6" key="1">
    <citation type="journal article" date="2015" name="Nat. Commun.">
        <title>Lucilia cuprina genome unlocks parasitic fly biology to underpin future interventions.</title>
        <authorList>
            <person name="Anstead C.A."/>
            <person name="Korhonen P.K."/>
            <person name="Young N.D."/>
            <person name="Hall R.S."/>
            <person name="Jex A.R."/>
            <person name="Murali S.C."/>
            <person name="Hughes D.S."/>
            <person name="Lee S.F."/>
            <person name="Perry T."/>
            <person name="Stroehlein A.J."/>
            <person name="Ansell B.R."/>
            <person name="Breugelmans B."/>
            <person name="Hofmann A."/>
            <person name="Qu J."/>
            <person name="Dugan S."/>
            <person name="Lee S.L."/>
            <person name="Chao H."/>
            <person name="Dinh H."/>
            <person name="Han Y."/>
            <person name="Doddapaneni H.V."/>
            <person name="Worley K.C."/>
            <person name="Muzny D.M."/>
            <person name="Ioannidis P."/>
            <person name="Waterhouse R.M."/>
            <person name="Zdobnov E.M."/>
            <person name="James P.J."/>
            <person name="Bagnall N.H."/>
            <person name="Kotze A.C."/>
            <person name="Gibbs R.A."/>
            <person name="Richards S."/>
            <person name="Batterham P."/>
            <person name="Gasser R.B."/>
        </authorList>
    </citation>
    <scope>NUCLEOTIDE SEQUENCE [LARGE SCALE GENOMIC DNA]</scope>
    <source>
        <strain evidence="5 6">LS</strain>
        <tissue evidence="5">Full body</tissue>
    </source>
</reference>
<dbReference type="Pfam" id="PF23647">
    <property type="entry name" value="TRAPPC13_M"/>
    <property type="match status" value="1"/>
</dbReference>
<comment type="caution">
    <text evidence="5">The sequence shown here is derived from an EMBL/GenBank/DDBJ whole genome shotgun (WGS) entry which is preliminary data.</text>
</comment>
<dbReference type="InterPro" id="IPR010378">
    <property type="entry name" value="TRAPPC13"/>
</dbReference>
<evidence type="ECO:0000259" key="3">
    <source>
        <dbReference type="Pfam" id="PF23643"/>
    </source>
</evidence>
<evidence type="ECO:0000313" key="6">
    <source>
        <dbReference type="Proteomes" id="UP000037069"/>
    </source>
</evidence>
<dbReference type="InterPro" id="IPR055428">
    <property type="entry name" value="TRAPPC13_C"/>
</dbReference>
<dbReference type="OMA" id="YCIKPKP"/>
<dbReference type="Pfam" id="PF23643">
    <property type="entry name" value="TRAPPC13_C"/>
    <property type="match status" value="1"/>
</dbReference>
<dbReference type="AlphaFoldDB" id="A0A0L0C1B2"/>
<dbReference type="PANTHER" id="PTHR13134:SF3">
    <property type="entry name" value="TRAFFICKING PROTEIN PARTICLE COMPLEX SUBUNIT 13"/>
    <property type="match status" value="1"/>
</dbReference>
<comment type="similarity">
    <text evidence="1">Belongs to the TRAPPC13 family.</text>
</comment>
<dbReference type="STRING" id="7375.A0A0L0C1B2"/>
<dbReference type="Proteomes" id="UP000037069">
    <property type="component" value="Unassembled WGS sequence"/>
</dbReference>